<dbReference type="EMBL" id="UGPB01000001">
    <property type="protein sequence ID" value="STY28575.1"/>
    <property type="molecule type" value="Genomic_DNA"/>
</dbReference>
<evidence type="ECO:0000313" key="2">
    <source>
        <dbReference type="EMBL" id="STY28575.1"/>
    </source>
</evidence>
<keyword evidence="2" id="KW-0808">Transferase</keyword>
<reference evidence="2 3" key="1">
    <citation type="submission" date="2018-06" db="EMBL/GenBank/DDBJ databases">
        <authorList>
            <consortium name="Pathogen Informatics"/>
            <person name="Doyle S."/>
        </authorList>
    </citation>
    <scope>NUCLEOTIDE SEQUENCE [LARGE SCALE GENOMIC DNA]</scope>
    <source>
        <strain evidence="2 3">NCTC11532</strain>
    </source>
</reference>
<gene>
    <name evidence="2" type="ORF">NCTC11532_00750</name>
</gene>
<evidence type="ECO:0000313" key="3">
    <source>
        <dbReference type="Proteomes" id="UP000255297"/>
    </source>
</evidence>
<proteinExistence type="predicted"/>
<accession>A0A378LNL6</accession>
<name>A0A378LNL6_9GAMM</name>
<keyword evidence="3" id="KW-1185">Reference proteome</keyword>
<dbReference type="OrthoDB" id="5637934at2"/>
<dbReference type="InterPro" id="IPR016181">
    <property type="entry name" value="Acyl_CoA_acyltransferase"/>
</dbReference>
<organism evidence="2 3">
    <name type="scientific">Legionella wadsworthii</name>
    <dbReference type="NCBI Taxonomy" id="28088"/>
    <lineage>
        <taxon>Bacteria</taxon>
        <taxon>Pseudomonadati</taxon>
        <taxon>Pseudomonadota</taxon>
        <taxon>Gammaproteobacteria</taxon>
        <taxon>Legionellales</taxon>
        <taxon>Legionellaceae</taxon>
        <taxon>Legionella</taxon>
    </lineage>
</organism>
<dbReference type="CDD" id="cd04301">
    <property type="entry name" value="NAT_SF"/>
    <property type="match status" value="1"/>
</dbReference>
<sequence>MQSLIDRFHEMEQYFFSHVSINSLDYQTIAAFETGVLAAGLNPAFLLRMDDGFVHDLEMCQSYFAQKKLPWAFIVPEHLSLVPKIENQIIKQFQLVDTGVGMSLDLLSHSFHFLNNSLQVKLMNDDLHAWSIPLTHGFQSTPEIIQVYTSRHIEALKKTRHLYHYSGFFADEPVVSVTLTVKDGIARIDDLATIPKFQKKGFASALMHYILQKASEFNVQFCFLEASIAGLNLYKNLGFQSLFKNFYYEKIC</sequence>
<dbReference type="SUPFAM" id="SSF55729">
    <property type="entry name" value="Acyl-CoA N-acyltransferases (Nat)"/>
    <property type="match status" value="1"/>
</dbReference>
<dbReference type="STRING" id="1122170.GCA_000701265_03198"/>
<evidence type="ECO:0000259" key="1">
    <source>
        <dbReference type="PROSITE" id="PS51186"/>
    </source>
</evidence>
<dbReference type="Gene3D" id="3.40.630.30">
    <property type="match status" value="1"/>
</dbReference>
<dbReference type="Proteomes" id="UP000255297">
    <property type="component" value="Unassembled WGS sequence"/>
</dbReference>
<dbReference type="Pfam" id="PF00583">
    <property type="entry name" value="Acetyltransf_1"/>
    <property type="match status" value="1"/>
</dbReference>
<feature type="domain" description="N-acetyltransferase" evidence="1">
    <location>
        <begin position="118"/>
        <end position="252"/>
    </location>
</feature>
<dbReference type="GO" id="GO:0016747">
    <property type="term" value="F:acyltransferase activity, transferring groups other than amino-acyl groups"/>
    <property type="evidence" value="ECO:0007669"/>
    <property type="project" value="InterPro"/>
</dbReference>
<protein>
    <submittedName>
        <fullName evidence="2">GNAT family acetyltransferase</fullName>
    </submittedName>
</protein>
<dbReference type="InterPro" id="IPR000182">
    <property type="entry name" value="GNAT_dom"/>
</dbReference>
<dbReference type="RefSeq" id="WP_031564127.1">
    <property type="nucleotide sequence ID" value="NZ_CAAAIS010000011.1"/>
</dbReference>
<dbReference type="AlphaFoldDB" id="A0A378LNL6"/>
<dbReference type="PROSITE" id="PS51186">
    <property type="entry name" value="GNAT"/>
    <property type="match status" value="1"/>
</dbReference>